<feature type="region of interest" description="Disordered" evidence="1">
    <location>
        <begin position="1"/>
        <end position="50"/>
    </location>
</feature>
<feature type="compositionally biased region" description="Basic and acidic residues" evidence="1">
    <location>
        <begin position="196"/>
        <end position="206"/>
    </location>
</feature>
<evidence type="ECO:0000313" key="2">
    <source>
        <dbReference type="EMBL" id="KAF6281673.1"/>
    </source>
</evidence>
<feature type="compositionally biased region" description="Low complexity" evidence="1">
    <location>
        <begin position="165"/>
        <end position="177"/>
    </location>
</feature>
<organism evidence="2 3">
    <name type="scientific">Pipistrellus kuhlii</name>
    <name type="common">Kuhl's pipistrelle</name>
    <dbReference type="NCBI Taxonomy" id="59472"/>
    <lineage>
        <taxon>Eukaryota</taxon>
        <taxon>Metazoa</taxon>
        <taxon>Chordata</taxon>
        <taxon>Craniata</taxon>
        <taxon>Vertebrata</taxon>
        <taxon>Euteleostomi</taxon>
        <taxon>Mammalia</taxon>
        <taxon>Eutheria</taxon>
        <taxon>Laurasiatheria</taxon>
        <taxon>Chiroptera</taxon>
        <taxon>Yangochiroptera</taxon>
        <taxon>Vespertilionidae</taxon>
        <taxon>Pipistrellus</taxon>
    </lineage>
</organism>
<accession>A0A7J7RZY1</accession>
<feature type="region of interest" description="Disordered" evidence="1">
    <location>
        <begin position="106"/>
        <end position="147"/>
    </location>
</feature>
<evidence type="ECO:0000256" key="1">
    <source>
        <dbReference type="SAM" id="MobiDB-lite"/>
    </source>
</evidence>
<feature type="region of interest" description="Disordered" evidence="1">
    <location>
        <begin position="163"/>
        <end position="206"/>
    </location>
</feature>
<name>A0A7J7RZY1_PIPKU</name>
<sequence>MPGASPTCPARGRLPARRPSCCSGPSRVRPQGLSGPPRPGGAAGPPRTLWPTSQAAAVSIRCRQRRPAAHRLWNFPGQPCSRLLTAPAASGWRCGLRLWQGSQGHAASTLRTPLPPRSCPSSPCRTRSCPSSPCRTRSCPSSPCRPAGRWPALEDGCDLRDQAQGLRGLRTSGPSSGPGLGPEADRIQPSSGDQVWLRRETRAPEQ</sequence>
<comment type="caution">
    <text evidence="2">The sequence shown here is derived from an EMBL/GenBank/DDBJ whole genome shotgun (WGS) entry which is preliminary data.</text>
</comment>
<reference evidence="2 3" key="1">
    <citation type="journal article" date="2020" name="Nature">
        <title>Six reference-quality genomes reveal evolution of bat adaptations.</title>
        <authorList>
            <person name="Jebb D."/>
            <person name="Huang Z."/>
            <person name="Pippel M."/>
            <person name="Hughes G.M."/>
            <person name="Lavrichenko K."/>
            <person name="Devanna P."/>
            <person name="Winkler S."/>
            <person name="Jermiin L.S."/>
            <person name="Skirmuntt E.C."/>
            <person name="Katzourakis A."/>
            <person name="Burkitt-Gray L."/>
            <person name="Ray D.A."/>
            <person name="Sullivan K.A.M."/>
            <person name="Roscito J.G."/>
            <person name="Kirilenko B.M."/>
            <person name="Davalos L.M."/>
            <person name="Corthals A.P."/>
            <person name="Power M.L."/>
            <person name="Jones G."/>
            <person name="Ransome R.D."/>
            <person name="Dechmann D.K.N."/>
            <person name="Locatelli A.G."/>
            <person name="Puechmaille S.J."/>
            <person name="Fedrigo O."/>
            <person name="Jarvis E.D."/>
            <person name="Hiller M."/>
            <person name="Vernes S.C."/>
            <person name="Myers E.W."/>
            <person name="Teeling E.C."/>
        </authorList>
    </citation>
    <scope>NUCLEOTIDE SEQUENCE [LARGE SCALE GENOMIC DNA]</scope>
    <source>
        <strain evidence="2">MPipKuh1</strain>
        <tissue evidence="2">Flight muscle</tissue>
    </source>
</reference>
<evidence type="ECO:0000313" key="3">
    <source>
        <dbReference type="Proteomes" id="UP000558488"/>
    </source>
</evidence>
<dbReference type="Proteomes" id="UP000558488">
    <property type="component" value="Unassembled WGS sequence"/>
</dbReference>
<dbReference type="EMBL" id="JACAGB010000056">
    <property type="protein sequence ID" value="KAF6281673.1"/>
    <property type="molecule type" value="Genomic_DNA"/>
</dbReference>
<protein>
    <submittedName>
        <fullName evidence="2">Uncharacterized protein</fullName>
    </submittedName>
</protein>
<feature type="compositionally biased region" description="Low complexity" evidence="1">
    <location>
        <begin position="119"/>
        <end position="146"/>
    </location>
</feature>
<dbReference type="AlphaFoldDB" id="A0A7J7RZY1"/>
<proteinExistence type="predicted"/>
<gene>
    <name evidence="2" type="ORF">mPipKuh1_010210</name>
</gene>
<keyword evidence="3" id="KW-1185">Reference proteome</keyword>